<reference evidence="5 6" key="1">
    <citation type="submission" date="2021-06" db="EMBL/GenBank/DDBJ databases">
        <authorList>
            <person name="Palmer J.M."/>
        </authorList>
    </citation>
    <scope>NUCLEOTIDE SEQUENCE [LARGE SCALE GENOMIC DNA]</scope>
    <source>
        <strain evidence="6">if_2019</strain>
        <tissue evidence="5">Muscle</tissue>
    </source>
</reference>
<evidence type="ECO:0000256" key="3">
    <source>
        <dbReference type="ARBA" id="ARBA00022833"/>
    </source>
</evidence>
<evidence type="ECO:0000256" key="1">
    <source>
        <dbReference type="ARBA" id="ARBA00022723"/>
    </source>
</evidence>
<name>A0ABV0T1W0_9TELE</name>
<dbReference type="Gene3D" id="2.60.120.920">
    <property type="match status" value="1"/>
</dbReference>
<evidence type="ECO:0000259" key="4">
    <source>
        <dbReference type="PROSITE" id="PS50188"/>
    </source>
</evidence>
<keyword evidence="3" id="KW-0862">Zinc</keyword>
<dbReference type="PROSITE" id="PS50188">
    <property type="entry name" value="B302_SPRY"/>
    <property type="match status" value="1"/>
</dbReference>
<dbReference type="InterPro" id="IPR001870">
    <property type="entry name" value="B30.2/SPRY"/>
</dbReference>
<keyword evidence="6" id="KW-1185">Reference proteome</keyword>
<dbReference type="InterPro" id="IPR013320">
    <property type="entry name" value="ConA-like_dom_sf"/>
</dbReference>
<comment type="caution">
    <text evidence="5">The sequence shown here is derived from an EMBL/GenBank/DDBJ whole genome shotgun (WGS) entry which is preliminary data.</text>
</comment>
<evidence type="ECO:0000256" key="2">
    <source>
        <dbReference type="ARBA" id="ARBA00022771"/>
    </source>
</evidence>
<feature type="domain" description="B30.2/SPRY" evidence="4">
    <location>
        <begin position="25"/>
        <end position="174"/>
    </location>
</feature>
<feature type="non-terminal residue" evidence="5">
    <location>
        <position position="1"/>
    </location>
</feature>
<evidence type="ECO:0000313" key="6">
    <source>
        <dbReference type="Proteomes" id="UP001482620"/>
    </source>
</evidence>
<sequence>LRDKLQDILRDTWTNISLTITEVEVLLSEPEPKTRAEFLKYSQEITLDPNTANKYLALSGGNGKVTLMRQKQSYPDHSNRFMHWPQVLSRESVTGRCYWEVEWRGGGVVVAVSYKNISRAGGFGFNDKSWSLYCNTNSYTFYHNKVQTPVSGPVSFRVGVLGSQSRYSVFLQHL</sequence>
<keyword evidence="1" id="KW-0479">Metal-binding</keyword>
<dbReference type="SMART" id="SM00589">
    <property type="entry name" value="PRY"/>
    <property type="match status" value="1"/>
</dbReference>
<protein>
    <recommendedName>
        <fullName evidence="4">B30.2/SPRY domain-containing protein</fullName>
    </recommendedName>
</protein>
<dbReference type="Pfam" id="PF13765">
    <property type="entry name" value="PRY"/>
    <property type="match status" value="1"/>
</dbReference>
<dbReference type="SUPFAM" id="SSF49899">
    <property type="entry name" value="Concanavalin A-like lectins/glucanases"/>
    <property type="match status" value="1"/>
</dbReference>
<dbReference type="PANTHER" id="PTHR25465:SF5">
    <property type="entry name" value="E3 UBIQUITIN_ISG15 LIGASE TRIM25-RELATED"/>
    <property type="match status" value="1"/>
</dbReference>
<dbReference type="PANTHER" id="PTHR25465">
    <property type="entry name" value="B-BOX DOMAIN CONTAINING"/>
    <property type="match status" value="1"/>
</dbReference>
<gene>
    <name evidence="5" type="ORF">ILYODFUR_030143</name>
</gene>
<dbReference type="InterPro" id="IPR006574">
    <property type="entry name" value="PRY"/>
</dbReference>
<evidence type="ECO:0000313" key="5">
    <source>
        <dbReference type="EMBL" id="MEQ2226711.1"/>
    </source>
</evidence>
<keyword evidence="2" id="KW-0863">Zinc-finger</keyword>
<dbReference type="Proteomes" id="UP001482620">
    <property type="component" value="Unassembled WGS sequence"/>
</dbReference>
<dbReference type="EMBL" id="JAHRIQ010015997">
    <property type="protein sequence ID" value="MEQ2226711.1"/>
    <property type="molecule type" value="Genomic_DNA"/>
</dbReference>
<dbReference type="InterPro" id="IPR043136">
    <property type="entry name" value="B30.2/SPRY_sf"/>
</dbReference>
<organism evidence="5 6">
    <name type="scientific">Ilyodon furcidens</name>
    <name type="common">goldbreast splitfin</name>
    <dbReference type="NCBI Taxonomy" id="33524"/>
    <lineage>
        <taxon>Eukaryota</taxon>
        <taxon>Metazoa</taxon>
        <taxon>Chordata</taxon>
        <taxon>Craniata</taxon>
        <taxon>Vertebrata</taxon>
        <taxon>Euteleostomi</taxon>
        <taxon>Actinopterygii</taxon>
        <taxon>Neopterygii</taxon>
        <taxon>Teleostei</taxon>
        <taxon>Neoteleostei</taxon>
        <taxon>Acanthomorphata</taxon>
        <taxon>Ovalentaria</taxon>
        <taxon>Atherinomorphae</taxon>
        <taxon>Cyprinodontiformes</taxon>
        <taxon>Goodeidae</taxon>
        <taxon>Ilyodon</taxon>
    </lineage>
</organism>
<accession>A0ABV0T1W0</accession>
<dbReference type="InterPro" id="IPR051051">
    <property type="entry name" value="E3_ubiq-ligase_TRIM/RNF"/>
</dbReference>
<proteinExistence type="predicted"/>